<gene>
    <name evidence="1" type="ORF">O9K51_03298</name>
</gene>
<comment type="caution">
    <text evidence="1">The sequence shown here is derived from an EMBL/GenBank/DDBJ whole genome shotgun (WGS) entry which is preliminary data.</text>
</comment>
<evidence type="ECO:0000313" key="2">
    <source>
        <dbReference type="Proteomes" id="UP001163105"/>
    </source>
</evidence>
<evidence type="ECO:0008006" key="3">
    <source>
        <dbReference type="Google" id="ProtNLM"/>
    </source>
</evidence>
<keyword evidence="2" id="KW-1185">Reference proteome</keyword>
<dbReference type="Proteomes" id="UP001163105">
    <property type="component" value="Unassembled WGS sequence"/>
</dbReference>
<accession>A0AB34FZT2</accession>
<evidence type="ECO:0000313" key="1">
    <source>
        <dbReference type="EMBL" id="KAJ6444897.1"/>
    </source>
</evidence>
<protein>
    <recommendedName>
        <fullName evidence="3">Hydrophobin</fullName>
    </recommendedName>
</protein>
<dbReference type="AlphaFoldDB" id="A0AB34FZT2"/>
<name>A0AB34FZT2_9HYPO</name>
<organism evidence="1 2">
    <name type="scientific">Purpureocillium lavendulum</name>
    <dbReference type="NCBI Taxonomy" id="1247861"/>
    <lineage>
        <taxon>Eukaryota</taxon>
        <taxon>Fungi</taxon>
        <taxon>Dikarya</taxon>
        <taxon>Ascomycota</taxon>
        <taxon>Pezizomycotina</taxon>
        <taxon>Sordariomycetes</taxon>
        <taxon>Hypocreomycetidae</taxon>
        <taxon>Hypocreales</taxon>
        <taxon>Ophiocordycipitaceae</taxon>
        <taxon>Purpureocillium</taxon>
    </lineage>
</organism>
<sequence>MRWVAAIGADETPTCCGSEPASLYDRCSADARLTLGCNENAVLYCCANAETNNNNYGRRQCDEDLRHVITHRALQGMKAMVAEAKRMNFSNPGVPGLAGCLFCAPSLANIHLTQVSTVPFYRLSGLGQQRVCEVDPGGQGREEDASVLL</sequence>
<dbReference type="EMBL" id="JAQHRD010000002">
    <property type="protein sequence ID" value="KAJ6444897.1"/>
    <property type="molecule type" value="Genomic_DNA"/>
</dbReference>
<reference evidence="1" key="1">
    <citation type="submission" date="2023-01" db="EMBL/GenBank/DDBJ databases">
        <title>The growth and conidiation of Purpureocillium lavendulum are regulated by nitrogen source and histone H3K14 acetylation.</title>
        <authorList>
            <person name="Tang P."/>
            <person name="Han J."/>
            <person name="Zhang C."/>
            <person name="Tang P."/>
            <person name="Qi F."/>
            <person name="Zhang K."/>
            <person name="Liang L."/>
        </authorList>
    </citation>
    <scope>NUCLEOTIDE SEQUENCE</scope>
    <source>
        <strain evidence="1">YMF1.00683</strain>
    </source>
</reference>
<proteinExistence type="predicted"/>